<evidence type="ECO:0000256" key="14">
    <source>
        <dbReference type="ARBA" id="ARBA00023004"/>
    </source>
</evidence>
<evidence type="ECO:0000256" key="12">
    <source>
        <dbReference type="ARBA" id="ARBA00022777"/>
    </source>
</evidence>
<feature type="transmembrane region" description="Helical" evidence="21">
    <location>
        <begin position="35"/>
        <end position="56"/>
    </location>
</feature>
<dbReference type="Pfam" id="PF07730">
    <property type="entry name" value="HisKA_3"/>
    <property type="match status" value="1"/>
</dbReference>
<keyword evidence="21" id="KW-0812">Transmembrane</keyword>
<keyword evidence="7" id="KW-0963">Cytoplasm</keyword>
<comment type="function">
    <text evidence="17">Member of the two-component regulatory system NreB/NreC involved in the control of dissimilatory nitrate/nitrite reduction in response to oxygen. NreB functions as a direct oxygen sensor histidine kinase which is autophosphorylated, in the absence of oxygen, probably at the conserved histidine residue, and transfers its phosphate group probably to a conserved aspartate residue of NreC. NreB/NreC activates the expression of the nitrate (narGHJI) and nitrite (nir) reductase operons, as well as the putative nitrate transporter gene narT.</text>
</comment>
<evidence type="ECO:0000256" key="13">
    <source>
        <dbReference type="ARBA" id="ARBA00022840"/>
    </source>
</evidence>
<dbReference type="InterPro" id="IPR050482">
    <property type="entry name" value="Sensor_HK_TwoCompSys"/>
</dbReference>
<keyword evidence="24" id="KW-1185">Reference proteome</keyword>
<evidence type="ECO:0000256" key="15">
    <source>
        <dbReference type="ARBA" id="ARBA00023012"/>
    </source>
</evidence>
<evidence type="ECO:0000256" key="1">
    <source>
        <dbReference type="ARBA" id="ARBA00000085"/>
    </source>
</evidence>
<proteinExistence type="predicted"/>
<dbReference type="InterPro" id="IPR003594">
    <property type="entry name" value="HATPase_dom"/>
</dbReference>
<evidence type="ECO:0000256" key="16">
    <source>
        <dbReference type="ARBA" id="ARBA00023014"/>
    </source>
</evidence>
<evidence type="ECO:0000256" key="19">
    <source>
        <dbReference type="SAM" id="Coils"/>
    </source>
</evidence>
<dbReference type="Gene3D" id="3.30.565.10">
    <property type="entry name" value="Histidine kinase-like ATPase, C-terminal domain"/>
    <property type="match status" value="1"/>
</dbReference>
<dbReference type="PROSITE" id="PS50109">
    <property type="entry name" value="HIS_KIN"/>
    <property type="match status" value="1"/>
</dbReference>
<dbReference type="SMART" id="SM00387">
    <property type="entry name" value="HATPase_c"/>
    <property type="match status" value="1"/>
</dbReference>
<organism evidence="23 24">
    <name type="scientific">Propionicimonas paludicola</name>
    <dbReference type="NCBI Taxonomy" id="185243"/>
    <lineage>
        <taxon>Bacteria</taxon>
        <taxon>Bacillati</taxon>
        <taxon>Actinomycetota</taxon>
        <taxon>Actinomycetes</taxon>
        <taxon>Propionibacteriales</taxon>
        <taxon>Nocardioidaceae</taxon>
        <taxon>Propionicimonas</taxon>
    </lineage>
</organism>
<dbReference type="OrthoDB" id="144293at2"/>
<evidence type="ECO:0000256" key="8">
    <source>
        <dbReference type="ARBA" id="ARBA00022553"/>
    </source>
</evidence>
<comment type="cofactor">
    <cofactor evidence="2">
        <name>[4Fe-4S] cluster</name>
        <dbReference type="ChEBI" id="CHEBI:49883"/>
    </cofactor>
</comment>
<evidence type="ECO:0000256" key="18">
    <source>
        <dbReference type="ARBA" id="ARBA00030800"/>
    </source>
</evidence>
<keyword evidence="19" id="KW-0175">Coiled coil</keyword>
<feature type="transmembrane region" description="Helical" evidence="21">
    <location>
        <begin position="137"/>
        <end position="157"/>
    </location>
</feature>
<dbReference type="GO" id="GO:0000155">
    <property type="term" value="F:phosphorelay sensor kinase activity"/>
    <property type="evidence" value="ECO:0007669"/>
    <property type="project" value="InterPro"/>
</dbReference>
<dbReference type="InterPro" id="IPR005467">
    <property type="entry name" value="His_kinase_dom"/>
</dbReference>
<evidence type="ECO:0000256" key="21">
    <source>
        <dbReference type="SAM" id="Phobius"/>
    </source>
</evidence>
<dbReference type="GO" id="GO:0016020">
    <property type="term" value="C:membrane"/>
    <property type="evidence" value="ECO:0007669"/>
    <property type="project" value="InterPro"/>
</dbReference>
<keyword evidence="8" id="KW-0597">Phosphoprotein</keyword>
<dbReference type="Pfam" id="PF02518">
    <property type="entry name" value="HATPase_c"/>
    <property type="match status" value="1"/>
</dbReference>
<evidence type="ECO:0000256" key="10">
    <source>
        <dbReference type="ARBA" id="ARBA00022723"/>
    </source>
</evidence>
<dbReference type="Gene3D" id="1.20.5.1930">
    <property type="match status" value="1"/>
</dbReference>
<dbReference type="GO" id="GO:0046872">
    <property type="term" value="F:metal ion binding"/>
    <property type="evidence" value="ECO:0007669"/>
    <property type="project" value="UniProtKB-KW"/>
</dbReference>
<dbReference type="GO" id="GO:0051539">
    <property type="term" value="F:4 iron, 4 sulfur cluster binding"/>
    <property type="evidence" value="ECO:0007669"/>
    <property type="project" value="UniProtKB-KW"/>
</dbReference>
<dbReference type="Proteomes" id="UP000226079">
    <property type="component" value="Unassembled WGS sequence"/>
</dbReference>
<evidence type="ECO:0000256" key="11">
    <source>
        <dbReference type="ARBA" id="ARBA00022741"/>
    </source>
</evidence>
<evidence type="ECO:0000259" key="22">
    <source>
        <dbReference type="PROSITE" id="PS50109"/>
    </source>
</evidence>
<dbReference type="InterPro" id="IPR004358">
    <property type="entry name" value="Sig_transdc_His_kin-like_C"/>
</dbReference>
<feature type="transmembrane region" description="Helical" evidence="21">
    <location>
        <begin position="12"/>
        <end position="29"/>
    </location>
</feature>
<comment type="subcellular location">
    <subcellularLocation>
        <location evidence="3">Cytoplasm</location>
    </subcellularLocation>
</comment>
<evidence type="ECO:0000256" key="5">
    <source>
        <dbReference type="ARBA" id="ARBA00017322"/>
    </source>
</evidence>
<feature type="transmembrane region" description="Helical" evidence="21">
    <location>
        <begin position="68"/>
        <end position="86"/>
    </location>
</feature>
<keyword evidence="21" id="KW-0472">Membrane</keyword>
<dbReference type="InterPro" id="IPR036890">
    <property type="entry name" value="HATPase_C_sf"/>
</dbReference>
<evidence type="ECO:0000256" key="6">
    <source>
        <dbReference type="ARBA" id="ARBA00022485"/>
    </source>
</evidence>
<evidence type="ECO:0000256" key="4">
    <source>
        <dbReference type="ARBA" id="ARBA00012438"/>
    </source>
</evidence>
<dbReference type="PANTHER" id="PTHR24421">
    <property type="entry name" value="NITRATE/NITRITE SENSOR PROTEIN NARX-RELATED"/>
    <property type="match status" value="1"/>
</dbReference>
<evidence type="ECO:0000256" key="17">
    <source>
        <dbReference type="ARBA" id="ARBA00024827"/>
    </source>
</evidence>
<keyword evidence="9" id="KW-0808">Transferase</keyword>
<keyword evidence="6" id="KW-0004">4Fe-4S</keyword>
<evidence type="ECO:0000256" key="2">
    <source>
        <dbReference type="ARBA" id="ARBA00001966"/>
    </source>
</evidence>
<keyword evidence="11" id="KW-0547">Nucleotide-binding</keyword>
<dbReference type="PANTHER" id="PTHR24421:SF10">
    <property type="entry name" value="NITRATE_NITRITE SENSOR PROTEIN NARQ"/>
    <property type="match status" value="1"/>
</dbReference>
<keyword evidence="10" id="KW-0479">Metal-binding</keyword>
<evidence type="ECO:0000256" key="7">
    <source>
        <dbReference type="ARBA" id="ARBA00022490"/>
    </source>
</evidence>
<dbReference type="PIRSF" id="PIRSF037434">
    <property type="entry name" value="STHK_ChrS"/>
    <property type="match status" value="1"/>
</dbReference>
<protein>
    <recommendedName>
        <fullName evidence="5">Oxygen sensor histidine kinase NreB</fullName>
        <ecNumber evidence="4">2.7.13.3</ecNumber>
    </recommendedName>
    <alternativeName>
        <fullName evidence="18">Nitrogen regulation protein B</fullName>
    </alternativeName>
</protein>
<evidence type="ECO:0000256" key="9">
    <source>
        <dbReference type="ARBA" id="ARBA00022679"/>
    </source>
</evidence>
<evidence type="ECO:0000256" key="20">
    <source>
        <dbReference type="SAM" id="MobiDB-lite"/>
    </source>
</evidence>
<keyword evidence="16" id="KW-0411">Iron-sulfur</keyword>
<keyword evidence="21" id="KW-1133">Transmembrane helix</keyword>
<keyword evidence="14" id="KW-0408">Iron</keyword>
<dbReference type="SUPFAM" id="SSF55874">
    <property type="entry name" value="ATPase domain of HSP90 chaperone/DNA topoisomerase II/histidine kinase"/>
    <property type="match status" value="1"/>
</dbReference>
<feature type="region of interest" description="Disordered" evidence="20">
    <location>
        <begin position="274"/>
        <end position="297"/>
    </location>
</feature>
<evidence type="ECO:0000313" key="23">
    <source>
        <dbReference type="EMBL" id="PFG16465.1"/>
    </source>
</evidence>
<comment type="catalytic activity">
    <reaction evidence="1">
        <text>ATP + protein L-histidine = ADP + protein N-phospho-L-histidine.</text>
        <dbReference type="EC" id="2.7.13.3"/>
    </reaction>
</comment>
<gene>
    <name evidence="23" type="ORF">ATK74_1003</name>
</gene>
<feature type="coiled-coil region" evidence="19">
    <location>
        <begin position="157"/>
        <end position="194"/>
    </location>
</feature>
<name>A0A2A9CQV7_9ACTN</name>
<dbReference type="EMBL" id="PDJC01000001">
    <property type="protein sequence ID" value="PFG16465.1"/>
    <property type="molecule type" value="Genomic_DNA"/>
</dbReference>
<dbReference type="GO" id="GO:0046983">
    <property type="term" value="F:protein dimerization activity"/>
    <property type="evidence" value="ECO:0007669"/>
    <property type="project" value="InterPro"/>
</dbReference>
<dbReference type="GO" id="GO:0005524">
    <property type="term" value="F:ATP binding"/>
    <property type="evidence" value="ECO:0007669"/>
    <property type="project" value="UniProtKB-KW"/>
</dbReference>
<dbReference type="EC" id="2.7.13.3" evidence="4"/>
<dbReference type="RefSeq" id="WP_098460001.1">
    <property type="nucleotide sequence ID" value="NZ_PDJC01000001.1"/>
</dbReference>
<dbReference type="CDD" id="cd16917">
    <property type="entry name" value="HATPase_UhpB-NarQ-NarX-like"/>
    <property type="match status" value="1"/>
</dbReference>
<dbReference type="AlphaFoldDB" id="A0A2A9CQV7"/>
<keyword evidence="12 23" id="KW-0418">Kinase</keyword>
<feature type="domain" description="Histidine kinase" evidence="22">
    <location>
        <begin position="300"/>
        <end position="394"/>
    </location>
</feature>
<evidence type="ECO:0000313" key="24">
    <source>
        <dbReference type="Proteomes" id="UP000226079"/>
    </source>
</evidence>
<dbReference type="PRINTS" id="PR00344">
    <property type="entry name" value="BCTRLSENSOR"/>
</dbReference>
<comment type="caution">
    <text evidence="23">The sequence shown here is derived from an EMBL/GenBank/DDBJ whole genome shotgun (WGS) entry which is preliminary data.</text>
</comment>
<feature type="transmembrane region" description="Helical" evidence="21">
    <location>
        <begin position="114"/>
        <end position="131"/>
    </location>
</feature>
<dbReference type="InterPro" id="IPR017205">
    <property type="entry name" value="Sig_transdc_His_kinase_ChrS"/>
</dbReference>
<reference evidence="23 24" key="1">
    <citation type="submission" date="2017-10" db="EMBL/GenBank/DDBJ databases">
        <title>Sequencing the genomes of 1000 actinobacteria strains.</title>
        <authorList>
            <person name="Klenk H.-P."/>
        </authorList>
    </citation>
    <scope>NUCLEOTIDE SEQUENCE [LARGE SCALE GENOMIC DNA]</scope>
    <source>
        <strain evidence="23 24">DSM 15597</strain>
    </source>
</reference>
<keyword evidence="13" id="KW-0067">ATP-binding</keyword>
<dbReference type="InterPro" id="IPR011712">
    <property type="entry name" value="Sig_transdc_His_kin_sub3_dim/P"/>
</dbReference>
<dbReference type="GO" id="GO:0005737">
    <property type="term" value="C:cytoplasm"/>
    <property type="evidence" value="ECO:0007669"/>
    <property type="project" value="UniProtKB-SubCell"/>
</dbReference>
<evidence type="ECO:0000256" key="3">
    <source>
        <dbReference type="ARBA" id="ARBA00004496"/>
    </source>
</evidence>
<keyword evidence="15" id="KW-0902">Two-component regulatory system</keyword>
<accession>A0A2A9CQV7</accession>
<sequence length="399" mass="41877">MELGSRSVTAHLLVGLDLLTALLVVVALTRPSGPLWLTGTAVLCFSAAWVVVRLRVRVIDHPMDARGRWWPGGFAATVLLAGYVAMLLTSEAGMWLAFPLMLLQLHLLGPRSGVVAVTATTIAAVVLGATIRGYTAIGYVLGPVVGAMVAVASVISLESLARSLVERQQALDELKQAQERLLEAESERSRAQERAIMARDLHDTIAQDLSAIDLHLRRVAALVEPDGPAAVAVAAAQQAATEGLDQARRFVAGEAAGSSRSSVLSAIRHAAERAEADSAGRTTIEVSSEGDEPTSLGPLPTELLRMTQSALSNVVRHAQAAHSWVALTWEPGRVLLDISDDGIGFVPDRVGESPSGGFGLPALRARVRDLGGTIGIESVPGEGTVIAISLPLPQEGVAR</sequence>